<reference evidence="2 3" key="1">
    <citation type="submission" date="2015-07" db="EMBL/GenBank/DDBJ databases">
        <title>The genome of the fungus Escovopsis weberi, a specialized disease agent of ant agriculture.</title>
        <authorList>
            <person name="de Man T.J."/>
            <person name="Stajich J.E."/>
            <person name="Kubicek C.P."/>
            <person name="Chenthamara K."/>
            <person name="Atanasova L."/>
            <person name="Druzhinina I.S."/>
            <person name="Birnbaum S."/>
            <person name="Barribeau S.M."/>
            <person name="Teiling C."/>
            <person name="Suen G."/>
            <person name="Currie C."/>
            <person name="Gerardo N.M."/>
        </authorList>
    </citation>
    <scope>NUCLEOTIDE SEQUENCE [LARGE SCALE GENOMIC DNA]</scope>
</reference>
<sequence length="369" mass="40035">MARREAKSATILGNVTDPSLTRDSCGSAKMGGRTLWTCRDTSLRIPGTDRYGFLFVNSAGWTDDSPDGSPAILEKGPQGAGSTGEDPILLMKGPRPTLPPFYPLAPGQCPPSGRCDDSVRCMGWPDSPPTVTEISEDGTVTAYTWTTNIRMASGDFTVLNPRGSSTLYKMTYSPSDDDNVLPAVILVDPEFWKDEEIGYGVYGTVVRDGYAYLYGLMDPKAVAVARVPVHGIEDRAQYEYYVGDAWTSSMPAIDDTGAAAIPNAGTAGQGSYYYDGKHNSYVWIGQQSFSIWADFFVTTAASPEGPWAEPYKLWSGMNGDGALPAYSLQAHPHYLGPADDGIYVTWTQFFKETTNPAVYLTPLAYISFV</sequence>
<keyword evidence="3" id="KW-1185">Reference proteome</keyword>
<dbReference type="AlphaFoldDB" id="A0A0M8N3Z4"/>
<evidence type="ECO:0000313" key="2">
    <source>
        <dbReference type="EMBL" id="KOS19470.1"/>
    </source>
</evidence>
<dbReference type="EMBL" id="LGSR01000020">
    <property type="protein sequence ID" value="KOS19470.1"/>
    <property type="molecule type" value="Genomic_DNA"/>
</dbReference>
<dbReference type="OrthoDB" id="2583188at2759"/>
<evidence type="ECO:0000313" key="3">
    <source>
        <dbReference type="Proteomes" id="UP000053831"/>
    </source>
</evidence>
<gene>
    <name evidence="2" type="ORF">ESCO_000235</name>
</gene>
<dbReference type="Proteomes" id="UP000053831">
    <property type="component" value="Unassembled WGS sequence"/>
</dbReference>
<protein>
    <recommendedName>
        <fullName evidence="4">DUF4185 domain-containing protein</fullName>
    </recommendedName>
</protein>
<organism evidence="2 3">
    <name type="scientific">Escovopsis weberi</name>
    <dbReference type="NCBI Taxonomy" id="150374"/>
    <lineage>
        <taxon>Eukaryota</taxon>
        <taxon>Fungi</taxon>
        <taxon>Dikarya</taxon>
        <taxon>Ascomycota</taxon>
        <taxon>Pezizomycotina</taxon>
        <taxon>Sordariomycetes</taxon>
        <taxon>Hypocreomycetidae</taxon>
        <taxon>Hypocreales</taxon>
        <taxon>Hypocreaceae</taxon>
        <taxon>Escovopsis</taxon>
    </lineage>
</organism>
<proteinExistence type="predicted"/>
<name>A0A0M8N3Z4_ESCWE</name>
<evidence type="ECO:0008006" key="4">
    <source>
        <dbReference type="Google" id="ProtNLM"/>
    </source>
</evidence>
<comment type="caution">
    <text evidence="2">The sequence shown here is derived from an EMBL/GenBank/DDBJ whole genome shotgun (WGS) entry which is preliminary data.</text>
</comment>
<feature type="region of interest" description="Disordered" evidence="1">
    <location>
        <begin position="65"/>
        <end position="84"/>
    </location>
</feature>
<accession>A0A0M8N3Z4</accession>
<evidence type="ECO:0000256" key="1">
    <source>
        <dbReference type="SAM" id="MobiDB-lite"/>
    </source>
</evidence>